<keyword evidence="1" id="KW-0732">Signal</keyword>
<dbReference type="RefSeq" id="WP_135283367.1">
    <property type="nucleotide sequence ID" value="NZ_SMLL01000001.1"/>
</dbReference>
<protein>
    <submittedName>
        <fullName evidence="3">Formylglycine-generating enzyme family protein</fullName>
    </submittedName>
</protein>
<reference evidence="3 4" key="1">
    <citation type="submission" date="2019-03" db="EMBL/GenBank/DDBJ databases">
        <title>Ramlibacter rhizophilus CCTCC AB2015357, whole genome shotgun sequence.</title>
        <authorList>
            <person name="Zhang X."/>
            <person name="Feng G."/>
            <person name="Zhu H."/>
        </authorList>
    </citation>
    <scope>NUCLEOTIDE SEQUENCE [LARGE SCALE GENOMIC DNA]</scope>
    <source>
        <strain evidence="3 4">CCTCC AB2015357</strain>
    </source>
</reference>
<feature type="domain" description="Sulfatase-modifying factor enzyme-like" evidence="2">
    <location>
        <begin position="34"/>
        <end position="323"/>
    </location>
</feature>
<organism evidence="3 4">
    <name type="scientific">Ramlibacter rhizophilus</name>
    <dbReference type="NCBI Taxonomy" id="1781167"/>
    <lineage>
        <taxon>Bacteria</taxon>
        <taxon>Pseudomonadati</taxon>
        <taxon>Pseudomonadota</taxon>
        <taxon>Betaproteobacteria</taxon>
        <taxon>Burkholderiales</taxon>
        <taxon>Comamonadaceae</taxon>
        <taxon>Ramlibacter</taxon>
    </lineage>
</organism>
<dbReference type="AlphaFoldDB" id="A0A4Z0C2P2"/>
<sequence length="326" mass="36193">MHHRALLLCAFAISTAQAQVPPPAVTDSLGIEFAFIPPGSFTMGRTESIEELKRAFPAYDAARFEELGDEVPPRKVTLSTGFYLARHEVTVGQFRRFLESSGHVPESIADGTGGYGWRAGYDPKTSASGDAFEGRSPAYSWRAPGFAQTERHPVTNVTFNDAVAMARWLSRKEGVSYRLPTEAEWEYACLGGTGHRFGATSDPARLSGFANLFDASSARLWPHWQAFAQPGDDGHVFTAPVGSFAPNGWGLHDMNGNVWEWVSDYYADTWEGGEVDPKGPQQGHLHVRRGGSWHSWALYTRCAYRNWNTAQTRYVLVGFRLLREVK</sequence>
<gene>
    <name evidence="3" type="ORF">EZ242_01675</name>
</gene>
<dbReference type="GO" id="GO:0120147">
    <property type="term" value="F:formylglycine-generating oxidase activity"/>
    <property type="evidence" value="ECO:0007669"/>
    <property type="project" value="TreeGrafter"/>
</dbReference>
<dbReference type="InterPro" id="IPR042095">
    <property type="entry name" value="SUMF_sf"/>
</dbReference>
<evidence type="ECO:0000256" key="1">
    <source>
        <dbReference type="SAM" id="SignalP"/>
    </source>
</evidence>
<keyword evidence="4" id="KW-1185">Reference proteome</keyword>
<feature type="signal peptide" evidence="1">
    <location>
        <begin position="1"/>
        <end position="18"/>
    </location>
</feature>
<dbReference type="Pfam" id="PF03781">
    <property type="entry name" value="FGE-sulfatase"/>
    <property type="match status" value="1"/>
</dbReference>
<name>A0A4Z0C2P2_9BURK</name>
<accession>A0A4Z0C2P2</accession>
<dbReference type="InterPro" id="IPR005532">
    <property type="entry name" value="SUMF_dom"/>
</dbReference>
<evidence type="ECO:0000313" key="3">
    <source>
        <dbReference type="EMBL" id="TFZ04485.1"/>
    </source>
</evidence>
<dbReference type="Proteomes" id="UP000297564">
    <property type="component" value="Unassembled WGS sequence"/>
</dbReference>
<evidence type="ECO:0000259" key="2">
    <source>
        <dbReference type="Pfam" id="PF03781"/>
    </source>
</evidence>
<dbReference type="InterPro" id="IPR051043">
    <property type="entry name" value="Sulfatase_Mod_Factor_Kinase"/>
</dbReference>
<evidence type="ECO:0000313" key="4">
    <source>
        <dbReference type="Proteomes" id="UP000297564"/>
    </source>
</evidence>
<dbReference type="PANTHER" id="PTHR23150:SF19">
    <property type="entry name" value="FORMYLGLYCINE-GENERATING ENZYME"/>
    <property type="match status" value="1"/>
</dbReference>
<dbReference type="InterPro" id="IPR016187">
    <property type="entry name" value="CTDL_fold"/>
</dbReference>
<dbReference type="OrthoDB" id="9768004at2"/>
<dbReference type="SUPFAM" id="SSF56436">
    <property type="entry name" value="C-type lectin-like"/>
    <property type="match status" value="1"/>
</dbReference>
<dbReference type="Gene3D" id="3.90.1580.10">
    <property type="entry name" value="paralog of FGE (formylglycine-generating enzyme)"/>
    <property type="match status" value="1"/>
</dbReference>
<proteinExistence type="predicted"/>
<dbReference type="EMBL" id="SMLL01000001">
    <property type="protein sequence ID" value="TFZ04485.1"/>
    <property type="molecule type" value="Genomic_DNA"/>
</dbReference>
<comment type="caution">
    <text evidence="3">The sequence shown here is derived from an EMBL/GenBank/DDBJ whole genome shotgun (WGS) entry which is preliminary data.</text>
</comment>
<dbReference type="PANTHER" id="PTHR23150">
    <property type="entry name" value="SULFATASE MODIFYING FACTOR 1, 2"/>
    <property type="match status" value="1"/>
</dbReference>
<feature type="chain" id="PRO_5021477652" evidence="1">
    <location>
        <begin position="19"/>
        <end position="326"/>
    </location>
</feature>